<dbReference type="STRING" id="865937.Gilli_0370"/>
<dbReference type="Pfam" id="PF13614">
    <property type="entry name" value="AAA_31"/>
    <property type="match status" value="1"/>
</dbReference>
<dbReference type="Proteomes" id="UP000003844">
    <property type="component" value="Unassembled WGS sequence"/>
</dbReference>
<reference evidence="13" key="1">
    <citation type="journal article" date="2012" name="Stand. Genomic Sci.">
        <title>Genome sequence of the Antarctic rhodopsins-containing flavobacterium Gillisia limnaea type strain (R-8282(T)).</title>
        <authorList>
            <person name="Riedel T."/>
            <person name="Held B."/>
            <person name="Nolan M."/>
            <person name="Lucas S."/>
            <person name="Lapidus A."/>
            <person name="Tice H."/>
            <person name="Del Rio T.G."/>
            <person name="Cheng J.F."/>
            <person name="Han C."/>
            <person name="Tapia R."/>
            <person name="Goodwin L.A."/>
            <person name="Pitluck S."/>
            <person name="Liolios K."/>
            <person name="Mavromatis K."/>
            <person name="Pagani I."/>
            <person name="Ivanova N."/>
            <person name="Mikhailova N."/>
            <person name="Pati A."/>
            <person name="Chen A."/>
            <person name="Palaniappan K."/>
            <person name="Land M."/>
            <person name="Rohde M."/>
            <person name="Tindall B.J."/>
            <person name="Detter J.C."/>
            <person name="Goker M."/>
            <person name="Bristow J."/>
            <person name="Eisen J.A."/>
            <person name="Markowitz V."/>
            <person name="Hugenholtz P."/>
            <person name="Kyrpides N.C."/>
            <person name="Klenk H.P."/>
            <person name="Woyke T."/>
        </authorList>
    </citation>
    <scope>NUCLEOTIDE SEQUENCE [LARGE SCALE GENOMIC DNA]</scope>
    <source>
        <strain evidence="13">DSM 15749 / LMG 21470 / R-8282</strain>
    </source>
</reference>
<evidence type="ECO:0000256" key="7">
    <source>
        <dbReference type="ARBA" id="ARBA00023137"/>
    </source>
</evidence>
<feature type="domain" description="AAA" evidence="10">
    <location>
        <begin position="585"/>
        <end position="711"/>
    </location>
</feature>
<dbReference type="GO" id="GO:0005524">
    <property type="term" value="F:ATP binding"/>
    <property type="evidence" value="ECO:0007669"/>
    <property type="project" value="UniProtKB-KW"/>
</dbReference>
<dbReference type="InterPro" id="IPR050445">
    <property type="entry name" value="Bact_polysacc_biosynth/exp"/>
</dbReference>
<dbReference type="PANTHER" id="PTHR32309:SF13">
    <property type="entry name" value="FERRIC ENTEROBACTIN TRANSPORT PROTEIN FEPE"/>
    <property type="match status" value="1"/>
</dbReference>
<dbReference type="InterPro" id="IPR032807">
    <property type="entry name" value="GNVR"/>
</dbReference>
<dbReference type="Pfam" id="PF13807">
    <property type="entry name" value="GNVR"/>
    <property type="match status" value="1"/>
</dbReference>
<dbReference type="PANTHER" id="PTHR32309">
    <property type="entry name" value="TYROSINE-PROTEIN KINASE"/>
    <property type="match status" value="1"/>
</dbReference>
<keyword evidence="3" id="KW-0808">Transferase</keyword>
<keyword evidence="5" id="KW-0418">Kinase</keyword>
<keyword evidence="7" id="KW-0829">Tyrosine-protein kinase</keyword>
<dbReference type="InterPro" id="IPR005702">
    <property type="entry name" value="Wzc-like_C"/>
</dbReference>
<evidence type="ECO:0000256" key="6">
    <source>
        <dbReference type="ARBA" id="ARBA00022840"/>
    </source>
</evidence>
<keyword evidence="6" id="KW-0067">ATP-binding</keyword>
<protein>
    <recommendedName>
        <fullName evidence="2">non-specific protein-tyrosine kinase</fullName>
        <ecNumber evidence="2">2.7.10.2</ecNumber>
    </recommendedName>
</protein>
<sequence>MEELQDFTEEKESNFDLKAEIFKYLAYWKWLLFGLLLGGLIAYLYNRYTIPQYYTQASLMVLKDNENNIASALPSGGGSILTFGDNSLDNQIVTLKSKRLVEKVVDELNHNISYFIEGNVITIEAYKSSPVIIQFITADSIVNKASKAFLVTPKSDTSFNLVDESQGYNKSHEIGEIIELDGLKFSIVPRSGPDSSFKNSKTVQININPVDRVAGDYISKLVIGPKGKAADILSLGIVQEESTKSEDFLNNLMQQFNADGVTDKRQVALSTTEFIQDRLELITSELDSVEGGMADFKRENQFMDVGSGASEYLSKSTQAEQQAFEIETQLMIIRSIEELLNKREGYQLLPASLGIQDGEISGLISTYNSLVLERNAYLRTSTPQNPVVATITAQLDSLRENLRDNIRSAVSSLNIQLGVLNQLDRSSQSQFSTFPGLEKGMRGIERQQQIKEQLYLFLLQRREEAAIAFAVTSPVSKIIDPAYTMSSPVDPKPWLILVGGFLIGLILPLLILFAKFMLDTKVHHKGDLATLIKNIPFLGEVPKIANESEVVIQLNDRSPLAESFRILRTNLAYLVKAKKENRGEIIFVTSTIKGEGKTFISYNLARTLATTKKKVIIIGADIRNPKLHRYVQAPMDTKGLSDYLYDLDINPKDIIASSEDREIQVDLILSGTIPPNPAELFMNDRMELLLKELAQSYDFIIVDTAPTMIVTDTLLISPLADTTLYVTRSGYTEKKLLDFPKDLKQQGKLKGLAVILNDVDYSKFSYGAQYGYSYGYGYGYGVDKQSRIKRVLKKPFGKTKV</sequence>
<name>H2BRJ9_GILLR</name>
<feature type="domain" description="Tyrosine-protein kinase G-rich" evidence="11">
    <location>
        <begin position="445"/>
        <end position="515"/>
    </location>
</feature>
<keyword evidence="9" id="KW-0472">Membrane</keyword>
<evidence type="ECO:0000256" key="4">
    <source>
        <dbReference type="ARBA" id="ARBA00022741"/>
    </source>
</evidence>
<dbReference type="RefSeq" id="WP_006987410.1">
    <property type="nucleotide sequence ID" value="NZ_JH594605.1"/>
</dbReference>
<evidence type="ECO:0000256" key="5">
    <source>
        <dbReference type="ARBA" id="ARBA00022777"/>
    </source>
</evidence>
<dbReference type="GO" id="GO:0005886">
    <property type="term" value="C:plasma membrane"/>
    <property type="evidence" value="ECO:0007669"/>
    <property type="project" value="TreeGrafter"/>
</dbReference>
<dbReference type="NCBIfam" id="TIGR01007">
    <property type="entry name" value="eps_fam"/>
    <property type="match status" value="1"/>
</dbReference>
<keyword evidence="9" id="KW-1133">Transmembrane helix</keyword>
<feature type="transmembrane region" description="Helical" evidence="9">
    <location>
        <begin position="494"/>
        <end position="518"/>
    </location>
</feature>
<evidence type="ECO:0000259" key="10">
    <source>
        <dbReference type="Pfam" id="PF13614"/>
    </source>
</evidence>
<evidence type="ECO:0000256" key="1">
    <source>
        <dbReference type="ARBA" id="ARBA00007316"/>
    </source>
</evidence>
<feature type="transmembrane region" description="Helical" evidence="9">
    <location>
        <begin position="27"/>
        <end position="45"/>
    </location>
</feature>
<dbReference type="AlphaFoldDB" id="H2BRJ9"/>
<keyword evidence="13" id="KW-1185">Reference proteome</keyword>
<dbReference type="EC" id="2.7.10.2" evidence="2"/>
<comment type="similarity">
    <text evidence="1">Belongs to the CpsD/CapB family.</text>
</comment>
<dbReference type="Gene3D" id="3.40.50.300">
    <property type="entry name" value="P-loop containing nucleotide triphosphate hydrolases"/>
    <property type="match status" value="1"/>
</dbReference>
<dbReference type="InterPro" id="IPR027417">
    <property type="entry name" value="P-loop_NTPase"/>
</dbReference>
<keyword evidence="4" id="KW-0547">Nucleotide-binding</keyword>
<dbReference type="SUPFAM" id="SSF52540">
    <property type="entry name" value="P-loop containing nucleoside triphosphate hydrolases"/>
    <property type="match status" value="1"/>
</dbReference>
<gene>
    <name evidence="12" type="ORF">Gilli_0370</name>
</gene>
<keyword evidence="9" id="KW-0812">Transmembrane</keyword>
<organism evidence="12 13">
    <name type="scientific">Gillisia limnaea (strain DSM 15749 / LMG 21470 / R-8282)</name>
    <dbReference type="NCBI Taxonomy" id="865937"/>
    <lineage>
        <taxon>Bacteria</taxon>
        <taxon>Pseudomonadati</taxon>
        <taxon>Bacteroidota</taxon>
        <taxon>Flavobacteriia</taxon>
        <taxon>Flavobacteriales</taxon>
        <taxon>Flavobacteriaceae</taxon>
        <taxon>Gillisia</taxon>
    </lineage>
</organism>
<evidence type="ECO:0000256" key="9">
    <source>
        <dbReference type="SAM" id="Phobius"/>
    </source>
</evidence>
<proteinExistence type="inferred from homology"/>
<dbReference type="HOGENOM" id="CLU_009912_6_0_10"/>
<dbReference type="eggNOG" id="COG3206">
    <property type="taxonomic scope" value="Bacteria"/>
</dbReference>
<evidence type="ECO:0000256" key="3">
    <source>
        <dbReference type="ARBA" id="ARBA00022679"/>
    </source>
</evidence>
<evidence type="ECO:0000256" key="8">
    <source>
        <dbReference type="ARBA" id="ARBA00051245"/>
    </source>
</evidence>
<evidence type="ECO:0000256" key="2">
    <source>
        <dbReference type="ARBA" id="ARBA00011903"/>
    </source>
</evidence>
<evidence type="ECO:0000313" key="12">
    <source>
        <dbReference type="EMBL" id="EHQ04518.1"/>
    </source>
</evidence>
<dbReference type="CDD" id="cd05387">
    <property type="entry name" value="BY-kinase"/>
    <property type="match status" value="1"/>
</dbReference>
<comment type="catalytic activity">
    <reaction evidence="8">
        <text>L-tyrosyl-[protein] + ATP = O-phospho-L-tyrosyl-[protein] + ADP + H(+)</text>
        <dbReference type="Rhea" id="RHEA:10596"/>
        <dbReference type="Rhea" id="RHEA-COMP:10136"/>
        <dbReference type="Rhea" id="RHEA-COMP:20101"/>
        <dbReference type="ChEBI" id="CHEBI:15378"/>
        <dbReference type="ChEBI" id="CHEBI:30616"/>
        <dbReference type="ChEBI" id="CHEBI:46858"/>
        <dbReference type="ChEBI" id="CHEBI:61978"/>
        <dbReference type="ChEBI" id="CHEBI:456216"/>
        <dbReference type="EC" id="2.7.10.2"/>
    </reaction>
</comment>
<dbReference type="GO" id="GO:0004715">
    <property type="term" value="F:non-membrane spanning protein tyrosine kinase activity"/>
    <property type="evidence" value="ECO:0007669"/>
    <property type="project" value="UniProtKB-EC"/>
</dbReference>
<dbReference type="EMBL" id="JH594605">
    <property type="protein sequence ID" value="EHQ04518.1"/>
    <property type="molecule type" value="Genomic_DNA"/>
</dbReference>
<dbReference type="eggNOG" id="COG0489">
    <property type="taxonomic scope" value="Bacteria"/>
</dbReference>
<accession>H2BRJ9</accession>
<dbReference type="OrthoDB" id="9794577at2"/>
<evidence type="ECO:0000313" key="13">
    <source>
        <dbReference type="Proteomes" id="UP000003844"/>
    </source>
</evidence>
<dbReference type="InterPro" id="IPR025669">
    <property type="entry name" value="AAA_dom"/>
</dbReference>
<evidence type="ECO:0000259" key="11">
    <source>
        <dbReference type="Pfam" id="PF13807"/>
    </source>
</evidence>